<sequence length="252" mass="27405">MPLATVHLVALAKDNTISNYVKALHSSSVKPYVVSRAVRWIIKPEKLSVPELLDTKWDLLIILPASEKMPSQCLDKTSISAHWSITAGVPSSLTKDFHARNQNLLHPNPSSVPALTGSMNKPKMSNSSQGLELAPDLLEWSKSFSLGGGAMSMLNLLAFKPGKEAHDSYLRYGAAFAKSIGSKRGGTAKIVGKVVPEFGSADEDRAGWDEIALAHYPSIGHFVDMLAGEDYQEVNHKDRLPALRDTLSWMGS</sequence>
<gene>
    <name evidence="1" type="ORF">LTR77_006317</name>
</gene>
<protein>
    <submittedName>
        <fullName evidence="1">Uncharacterized protein</fullName>
    </submittedName>
</protein>
<evidence type="ECO:0000313" key="1">
    <source>
        <dbReference type="EMBL" id="KAK5169008.1"/>
    </source>
</evidence>
<dbReference type="GeneID" id="89927657"/>
<dbReference type="PANTHER" id="PTHR40257:SF1">
    <property type="entry name" value="DUF1330 DOMAIN-CONTAINING PROTEIN"/>
    <property type="match status" value="1"/>
</dbReference>
<dbReference type="PANTHER" id="PTHR40257">
    <property type="match status" value="1"/>
</dbReference>
<dbReference type="Gene3D" id="3.30.70.100">
    <property type="match status" value="1"/>
</dbReference>
<dbReference type="AlphaFoldDB" id="A0AAV9P8D1"/>
<keyword evidence="2" id="KW-1185">Reference proteome</keyword>
<evidence type="ECO:0000313" key="2">
    <source>
        <dbReference type="Proteomes" id="UP001337655"/>
    </source>
</evidence>
<accession>A0AAV9P8D1</accession>
<name>A0AAV9P8D1_9PEZI</name>
<dbReference type="Proteomes" id="UP001337655">
    <property type="component" value="Unassembled WGS sequence"/>
</dbReference>
<comment type="caution">
    <text evidence="1">The sequence shown here is derived from an EMBL/GenBank/DDBJ whole genome shotgun (WGS) entry which is preliminary data.</text>
</comment>
<dbReference type="EMBL" id="JAVRRT010000009">
    <property type="protein sequence ID" value="KAK5169008.1"/>
    <property type="molecule type" value="Genomic_DNA"/>
</dbReference>
<dbReference type="RefSeq" id="XP_064658474.1">
    <property type="nucleotide sequence ID" value="XM_064803559.1"/>
</dbReference>
<proteinExistence type="predicted"/>
<organism evidence="1 2">
    <name type="scientific">Saxophila tyrrhenica</name>
    <dbReference type="NCBI Taxonomy" id="1690608"/>
    <lineage>
        <taxon>Eukaryota</taxon>
        <taxon>Fungi</taxon>
        <taxon>Dikarya</taxon>
        <taxon>Ascomycota</taxon>
        <taxon>Pezizomycotina</taxon>
        <taxon>Dothideomycetes</taxon>
        <taxon>Dothideomycetidae</taxon>
        <taxon>Mycosphaerellales</taxon>
        <taxon>Extremaceae</taxon>
        <taxon>Saxophila</taxon>
    </lineage>
</organism>
<reference evidence="1 2" key="1">
    <citation type="submission" date="2023-08" db="EMBL/GenBank/DDBJ databases">
        <title>Black Yeasts Isolated from many extreme environments.</title>
        <authorList>
            <person name="Coleine C."/>
            <person name="Stajich J.E."/>
            <person name="Selbmann L."/>
        </authorList>
    </citation>
    <scope>NUCLEOTIDE SEQUENCE [LARGE SCALE GENOMIC DNA]</scope>
    <source>
        <strain evidence="1 2">CCFEE 5935</strain>
    </source>
</reference>